<dbReference type="Proteomes" id="UP000000450">
    <property type="component" value="Chromosome"/>
</dbReference>
<organism evidence="1 2">
    <name type="scientific">Acidovorax ebreus (strain TPSY)</name>
    <name type="common">Diaphorobacter sp. (strain TPSY)</name>
    <dbReference type="NCBI Taxonomy" id="535289"/>
    <lineage>
        <taxon>Bacteria</taxon>
        <taxon>Pseudomonadati</taxon>
        <taxon>Pseudomonadota</taxon>
        <taxon>Betaproteobacteria</taxon>
        <taxon>Burkholderiales</taxon>
        <taxon>Comamonadaceae</taxon>
        <taxon>Diaphorobacter</taxon>
    </lineage>
</organism>
<accession>A0A9J9UB05</accession>
<sequence length="275" mass="30057">MAAMLPCAVSWPPSSGAPLRHLGGMVWQPSLRTLRPQGNWAQLGVRRLLVQWTAVDSQAFVPGTGLPPIAAELPDWERIAVEPWAQEVIVGLAAMHGEAQARASVALLVEQAHALVPIVQRLPLKLGGWYFPLEVDPTWLPGPEWSQGLAQLPRPLWISAYDSANLGPHALADWIERWLPADVGVFFQDGVGVHARSPEVALKYLQVLTYRLGQARVQMIAEAFRPAPEGGFRSATAAEFLPQIDAYKGWEVLAFDGPHYLGEPLVAELVAQGVR</sequence>
<protein>
    <submittedName>
        <fullName evidence="1">Uncharacterized protein</fullName>
    </submittedName>
</protein>
<dbReference type="KEGG" id="dia:Dtpsy_2518"/>
<name>A0A9J9UB05_ACIET</name>
<evidence type="ECO:0000313" key="1">
    <source>
        <dbReference type="EMBL" id="ACM33954.1"/>
    </source>
</evidence>
<dbReference type="AlphaFoldDB" id="A0A9J9UB05"/>
<evidence type="ECO:0000313" key="2">
    <source>
        <dbReference type="Proteomes" id="UP000000450"/>
    </source>
</evidence>
<reference evidence="1 2" key="1">
    <citation type="journal article" date="2010" name="J. Bacteriol.">
        <title>Completed genome sequence of the anaerobic iron-oxidizing bacterium Acidovorax ebreus strain TPSY.</title>
        <authorList>
            <person name="Byrne-Bailey K.G."/>
            <person name="Weber K.A."/>
            <person name="Chair A.H."/>
            <person name="Bose S."/>
            <person name="Knox T."/>
            <person name="Spanbauer T.L."/>
            <person name="Chertkov O."/>
            <person name="Coates J.D."/>
        </authorList>
    </citation>
    <scope>NUCLEOTIDE SEQUENCE [LARGE SCALE GENOMIC DNA]</scope>
    <source>
        <strain evidence="1 2">TPSY</strain>
    </source>
</reference>
<gene>
    <name evidence="1" type="ordered locus">Dtpsy_2518</name>
</gene>
<dbReference type="EMBL" id="CP001392">
    <property type="protein sequence ID" value="ACM33954.1"/>
    <property type="molecule type" value="Genomic_DNA"/>
</dbReference>
<proteinExistence type="predicted"/>
<keyword evidence="2" id="KW-1185">Reference proteome</keyword>